<comment type="similarity">
    <text evidence="1">Belongs to the peptidase S33 family.</text>
</comment>
<feature type="domain" description="AB hydrolase-1" evidence="3">
    <location>
        <begin position="81"/>
        <end position="237"/>
    </location>
</feature>
<dbReference type="InterPro" id="IPR000073">
    <property type="entry name" value="AB_hydrolase_1"/>
</dbReference>
<dbReference type="AlphaFoldDB" id="A0A0C9VY70"/>
<gene>
    <name evidence="4" type="ORF">M422DRAFT_169312</name>
</gene>
<evidence type="ECO:0000313" key="4">
    <source>
        <dbReference type="EMBL" id="KIJ43910.1"/>
    </source>
</evidence>
<keyword evidence="5" id="KW-1185">Reference proteome</keyword>
<dbReference type="EMBL" id="KN837120">
    <property type="protein sequence ID" value="KIJ43910.1"/>
    <property type="molecule type" value="Genomic_DNA"/>
</dbReference>
<evidence type="ECO:0000259" key="3">
    <source>
        <dbReference type="Pfam" id="PF00561"/>
    </source>
</evidence>
<protein>
    <recommendedName>
        <fullName evidence="3">AB hydrolase-1 domain-containing protein</fullName>
    </recommendedName>
</protein>
<proteinExistence type="inferred from homology"/>
<dbReference type="Pfam" id="PF00561">
    <property type="entry name" value="Abhydrolase_1"/>
    <property type="match status" value="1"/>
</dbReference>
<sequence length="418" mass="46403">MAFDWDKVRSCILVSNTIISEHTIQVTPSPTLKWLPCAEKRECARFEVPMDYDNPSGDKVAVALTRFKAKVPTDSKEYRGPILFNPGGPGGSGIQLVERVGENMQRLLGEEYDIVGFDPRGIGRTTPRVSLFDDDFERAFWEHDALSLVNASTDSLSKEYARSFVTGQLATKKVNHKVNHVAQYVGTALVARDMLSITRAHGHDKLQYWGFSYGTILGATFAAMFPDNVERLIIDGVVEFSDYYEGRWYSNLVDTDKILKYWFDECVAAGPACPMHDDSSEAIAQRVHNVFEGLRTQPLSVFNGSVYGVLEFGPVKKYLFQLLYKPFAGLSPFTKAFAALESGDGVPMLSLLQAREFVPKCKKDPLIDIPVAEAGSAVMCGEAQGTKRDISAISKHLEELSRLSVFADIWAIARISCV</sequence>
<evidence type="ECO:0000256" key="2">
    <source>
        <dbReference type="ARBA" id="ARBA00022801"/>
    </source>
</evidence>
<dbReference type="InterPro" id="IPR051601">
    <property type="entry name" value="Serine_prot/Carboxylest_S33"/>
</dbReference>
<keyword evidence="2" id="KW-0378">Hydrolase</keyword>
<dbReference type="Gene3D" id="3.40.50.1820">
    <property type="entry name" value="alpha/beta hydrolase"/>
    <property type="match status" value="1"/>
</dbReference>
<dbReference type="GO" id="GO:0016787">
    <property type="term" value="F:hydrolase activity"/>
    <property type="evidence" value="ECO:0007669"/>
    <property type="project" value="UniProtKB-KW"/>
</dbReference>
<dbReference type="PANTHER" id="PTHR43248">
    <property type="entry name" value="2-SUCCINYL-6-HYDROXY-2,4-CYCLOHEXADIENE-1-CARBOXYLATE SYNTHASE"/>
    <property type="match status" value="1"/>
</dbReference>
<dbReference type="SUPFAM" id="SSF53474">
    <property type="entry name" value="alpha/beta-Hydrolases"/>
    <property type="match status" value="1"/>
</dbReference>
<organism evidence="4 5">
    <name type="scientific">Sphaerobolus stellatus (strain SS14)</name>
    <dbReference type="NCBI Taxonomy" id="990650"/>
    <lineage>
        <taxon>Eukaryota</taxon>
        <taxon>Fungi</taxon>
        <taxon>Dikarya</taxon>
        <taxon>Basidiomycota</taxon>
        <taxon>Agaricomycotina</taxon>
        <taxon>Agaricomycetes</taxon>
        <taxon>Phallomycetidae</taxon>
        <taxon>Geastrales</taxon>
        <taxon>Sphaerobolaceae</taxon>
        <taxon>Sphaerobolus</taxon>
    </lineage>
</organism>
<evidence type="ECO:0000313" key="5">
    <source>
        <dbReference type="Proteomes" id="UP000054279"/>
    </source>
</evidence>
<dbReference type="HOGENOM" id="CLU_013364_5_0_1"/>
<name>A0A0C9VY70_SPHS4</name>
<dbReference type="OrthoDB" id="425534at2759"/>
<evidence type="ECO:0000256" key="1">
    <source>
        <dbReference type="ARBA" id="ARBA00010088"/>
    </source>
</evidence>
<accession>A0A0C9VY70</accession>
<reference evidence="4 5" key="1">
    <citation type="submission" date="2014-06" db="EMBL/GenBank/DDBJ databases">
        <title>Evolutionary Origins and Diversification of the Mycorrhizal Mutualists.</title>
        <authorList>
            <consortium name="DOE Joint Genome Institute"/>
            <consortium name="Mycorrhizal Genomics Consortium"/>
            <person name="Kohler A."/>
            <person name="Kuo A."/>
            <person name="Nagy L.G."/>
            <person name="Floudas D."/>
            <person name="Copeland A."/>
            <person name="Barry K.W."/>
            <person name="Cichocki N."/>
            <person name="Veneault-Fourrey C."/>
            <person name="LaButti K."/>
            <person name="Lindquist E.A."/>
            <person name="Lipzen A."/>
            <person name="Lundell T."/>
            <person name="Morin E."/>
            <person name="Murat C."/>
            <person name="Riley R."/>
            <person name="Ohm R."/>
            <person name="Sun H."/>
            <person name="Tunlid A."/>
            <person name="Henrissat B."/>
            <person name="Grigoriev I.V."/>
            <person name="Hibbett D.S."/>
            <person name="Martin F."/>
        </authorList>
    </citation>
    <scope>NUCLEOTIDE SEQUENCE [LARGE SCALE GENOMIC DNA]</scope>
    <source>
        <strain evidence="4 5">SS14</strain>
    </source>
</reference>
<dbReference type="PANTHER" id="PTHR43248:SF25">
    <property type="entry name" value="AB HYDROLASE-1 DOMAIN-CONTAINING PROTEIN-RELATED"/>
    <property type="match status" value="1"/>
</dbReference>
<dbReference type="InterPro" id="IPR029058">
    <property type="entry name" value="AB_hydrolase_fold"/>
</dbReference>
<dbReference type="Proteomes" id="UP000054279">
    <property type="component" value="Unassembled WGS sequence"/>
</dbReference>